<accession>A0A1M5W047</accession>
<dbReference type="Gene3D" id="1.10.10.10">
    <property type="entry name" value="Winged helix-like DNA-binding domain superfamily/Winged helix DNA-binding domain"/>
    <property type="match status" value="1"/>
</dbReference>
<keyword evidence="4" id="KW-0804">Transcription</keyword>
<dbReference type="PANTHER" id="PTHR30537">
    <property type="entry name" value="HTH-TYPE TRANSCRIPTIONAL REGULATOR"/>
    <property type="match status" value="1"/>
</dbReference>
<dbReference type="Proteomes" id="UP000184211">
    <property type="component" value="Unassembled WGS sequence"/>
</dbReference>
<dbReference type="Gene3D" id="3.40.190.290">
    <property type="match status" value="1"/>
</dbReference>
<organism evidence="6 7">
    <name type="scientific">Cognatishimia maritima</name>
    <dbReference type="NCBI Taxonomy" id="870908"/>
    <lineage>
        <taxon>Bacteria</taxon>
        <taxon>Pseudomonadati</taxon>
        <taxon>Pseudomonadota</taxon>
        <taxon>Alphaproteobacteria</taxon>
        <taxon>Rhodobacterales</taxon>
        <taxon>Paracoccaceae</taxon>
        <taxon>Cognatishimia</taxon>
    </lineage>
</organism>
<dbReference type="Pfam" id="PF03466">
    <property type="entry name" value="LysR_substrate"/>
    <property type="match status" value="1"/>
</dbReference>
<dbReference type="InterPro" id="IPR036388">
    <property type="entry name" value="WH-like_DNA-bd_sf"/>
</dbReference>
<dbReference type="GO" id="GO:0006351">
    <property type="term" value="P:DNA-templated transcription"/>
    <property type="evidence" value="ECO:0007669"/>
    <property type="project" value="TreeGrafter"/>
</dbReference>
<protein>
    <submittedName>
        <fullName evidence="6">DNA-binding transcriptional regulator, LysR family</fullName>
    </submittedName>
</protein>
<evidence type="ECO:0000313" key="6">
    <source>
        <dbReference type="EMBL" id="SHH80875.1"/>
    </source>
</evidence>
<dbReference type="SUPFAM" id="SSF53850">
    <property type="entry name" value="Periplasmic binding protein-like II"/>
    <property type="match status" value="1"/>
</dbReference>
<dbReference type="PROSITE" id="PS50931">
    <property type="entry name" value="HTH_LYSR"/>
    <property type="match status" value="1"/>
</dbReference>
<dbReference type="RefSeq" id="WP_131814610.1">
    <property type="nucleotide sequence ID" value="NZ_FQWM01000009.1"/>
</dbReference>
<dbReference type="STRING" id="870908.SAMN04488044_3338"/>
<dbReference type="InterPro" id="IPR036390">
    <property type="entry name" value="WH_DNA-bd_sf"/>
</dbReference>
<dbReference type="OrthoDB" id="9796526at2"/>
<dbReference type="InterPro" id="IPR058163">
    <property type="entry name" value="LysR-type_TF_proteobact-type"/>
</dbReference>
<dbReference type="GO" id="GO:0043565">
    <property type="term" value="F:sequence-specific DNA binding"/>
    <property type="evidence" value="ECO:0007669"/>
    <property type="project" value="TreeGrafter"/>
</dbReference>
<gene>
    <name evidence="6" type="ORF">SAMN04488044_3338</name>
</gene>
<dbReference type="PANTHER" id="PTHR30537:SF3">
    <property type="entry name" value="TRANSCRIPTIONAL REGULATORY PROTEIN"/>
    <property type="match status" value="1"/>
</dbReference>
<evidence type="ECO:0000313" key="7">
    <source>
        <dbReference type="Proteomes" id="UP000184211"/>
    </source>
</evidence>
<evidence type="ECO:0000256" key="4">
    <source>
        <dbReference type="ARBA" id="ARBA00023163"/>
    </source>
</evidence>
<keyword evidence="7" id="KW-1185">Reference proteome</keyword>
<dbReference type="SUPFAM" id="SSF46785">
    <property type="entry name" value="Winged helix' DNA-binding domain"/>
    <property type="match status" value="1"/>
</dbReference>
<dbReference type="InterPro" id="IPR005119">
    <property type="entry name" value="LysR_subst-bd"/>
</dbReference>
<dbReference type="GO" id="GO:0003700">
    <property type="term" value="F:DNA-binding transcription factor activity"/>
    <property type="evidence" value="ECO:0007669"/>
    <property type="project" value="InterPro"/>
</dbReference>
<evidence type="ECO:0000256" key="1">
    <source>
        <dbReference type="ARBA" id="ARBA00009437"/>
    </source>
</evidence>
<name>A0A1M5W047_9RHOB</name>
<keyword evidence="3 6" id="KW-0238">DNA-binding</keyword>
<reference evidence="7" key="1">
    <citation type="submission" date="2016-11" db="EMBL/GenBank/DDBJ databases">
        <authorList>
            <person name="Varghese N."/>
            <person name="Submissions S."/>
        </authorList>
    </citation>
    <scope>NUCLEOTIDE SEQUENCE [LARGE SCALE GENOMIC DNA]</scope>
    <source>
        <strain evidence="7">DSM 28223</strain>
    </source>
</reference>
<evidence type="ECO:0000256" key="2">
    <source>
        <dbReference type="ARBA" id="ARBA00023015"/>
    </source>
</evidence>
<proteinExistence type="inferred from homology"/>
<feature type="domain" description="HTH lysR-type" evidence="5">
    <location>
        <begin position="12"/>
        <end position="69"/>
    </location>
</feature>
<keyword evidence="2" id="KW-0805">Transcription regulation</keyword>
<evidence type="ECO:0000259" key="5">
    <source>
        <dbReference type="PROSITE" id="PS50931"/>
    </source>
</evidence>
<comment type="similarity">
    <text evidence="1">Belongs to the LysR transcriptional regulatory family.</text>
</comment>
<dbReference type="InterPro" id="IPR000847">
    <property type="entry name" value="LysR_HTH_N"/>
</dbReference>
<sequence>MEHKTNHQMSKLDWDDLRFFLAVCRKQTVRAAADSLKVSVSTVSRRIENLERALAAKVFERKPKGLELSPIGESLRIRADQIESQVLGIEREVLGKDLELEGEIKVSVPAPILQELLMDDVVEFGRRYPKISLSVDTSYSFANLERREADIVVRFSATPGDTLVGRRLPDFADAIYATPSYIESHTFEGDFPTAKWIGWGDAEDRPVWVRESQFPRCGTIWSIVDPILQTRAAEAGLGFAVLPCMLGDRRPGLRRVVPEVIQNKTGWILTHPDLRTTARVRVFANFLYEAIRDKKDLVTGASYSDRA</sequence>
<dbReference type="AlphaFoldDB" id="A0A1M5W047"/>
<dbReference type="EMBL" id="FQWM01000009">
    <property type="protein sequence ID" value="SHH80875.1"/>
    <property type="molecule type" value="Genomic_DNA"/>
</dbReference>
<evidence type="ECO:0000256" key="3">
    <source>
        <dbReference type="ARBA" id="ARBA00023125"/>
    </source>
</evidence>
<dbReference type="Pfam" id="PF00126">
    <property type="entry name" value="HTH_1"/>
    <property type="match status" value="1"/>
</dbReference>